<accession>A0A7J7DJQ1</accession>
<evidence type="ECO:0000313" key="2">
    <source>
        <dbReference type="Proteomes" id="UP000593562"/>
    </source>
</evidence>
<proteinExistence type="predicted"/>
<dbReference type="EMBL" id="JAAARO010000006">
    <property type="protein sequence ID" value="KAF5746538.1"/>
    <property type="molecule type" value="Genomic_DNA"/>
</dbReference>
<keyword evidence="2" id="KW-1185">Reference proteome</keyword>
<gene>
    <name evidence="1" type="ORF">HS088_TW06G00709</name>
</gene>
<dbReference type="Proteomes" id="UP000593562">
    <property type="component" value="Unassembled WGS sequence"/>
</dbReference>
<reference evidence="1 2" key="1">
    <citation type="journal article" date="2020" name="Nat. Commun.">
        <title>Genome of Tripterygium wilfordii and identification of cytochrome P450 involved in triptolide biosynthesis.</title>
        <authorList>
            <person name="Tu L."/>
            <person name="Su P."/>
            <person name="Zhang Z."/>
            <person name="Gao L."/>
            <person name="Wang J."/>
            <person name="Hu T."/>
            <person name="Zhou J."/>
            <person name="Zhang Y."/>
            <person name="Zhao Y."/>
            <person name="Liu Y."/>
            <person name="Song Y."/>
            <person name="Tong Y."/>
            <person name="Lu Y."/>
            <person name="Yang J."/>
            <person name="Xu C."/>
            <person name="Jia M."/>
            <person name="Peters R.J."/>
            <person name="Huang L."/>
            <person name="Gao W."/>
        </authorList>
    </citation>
    <scope>NUCLEOTIDE SEQUENCE [LARGE SCALE GENOMIC DNA]</scope>
    <source>
        <strain evidence="2">cv. XIE 37</strain>
        <tissue evidence="1">Leaf</tissue>
    </source>
</reference>
<organism evidence="1 2">
    <name type="scientific">Tripterygium wilfordii</name>
    <name type="common">Thunder God vine</name>
    <dbReference type="NCBI Taxonomy" id="458696"/>
    <lineage>
        <taxon>Eukaryota</taxon>
        <taxon>Viridiplantae</taxon>
        <taxon>Streptophyta</taxon>
        <taxon>Embryophyta</taxon>
        <taxon>Tracheophyta</taxon>
        <taxon>Spermatophyta</taxon>
        <taxon>Magnoliopsida</taxon>
        <taxon>eudicotyledons</taxon>
        <taxon>Gunneridae</taxon>
        <taxon>Pentapetalae</taxon>
        <taxon>rosids</taxon>
        <taxon>fabids</taxon>
        <taxon>Celastrales</taxon>
        <taxon>Celastraceae</taxon>
        <taxon>Tripterygium</taxon>
    </lineage>
</organism>
<protein>
    <submittedName>
        <fullName evidence="1">Uncharacterized protein</fullName>
    </submittedName>
</protein>
<evidence type="ECO:0000313" key="1">
    <source>
        <dbReference type="EMBL" id="KAF5746538.1"/>
    </source>
</evidence>
<dbReference type="InParanoid" id="A0A7J7DJQ1"/>
<sequence>MKTEYGIACYLGRKDLSSPLMDLFCEAVDGIPENELFLCWSSCYQGCCYQVALPTVIDDRHSDQICLNDTNTRGVAMEVQKVTNLKGTIYTMPSDPGSILRGLQNSKLVKGIH</sequence>
<comment type="caution">
    <text evidence="1">The sequence shown here is derived from an EMBL/GenBank/DDBJ whole genome shotgun (WGS) entry which is preliminary data.</text>
</comment>
<name>A0A7J7DJQ1_TRIWF</name>
<dbReference type="AlphaFoldDB" id="A0A7J7DJQ1"/>